<evidence type="ECO:0000313" key="16">
    <source>
        <dbReference type="EMBL" id="PHV65695.1"/>
    </source>
</evidence>
<dbReference type="GO" id="GO:0016491">
    <property type="term" value="F:oxidoreductase activity"/>
    <property type="evidence" value="ECO:0007669"/>
    <property type="project" value="UniProtKB-KW"/>
</dbReference>
<dbReference type="Gene3D" id="3.30.390.30">
    <property type="match status" value="1"/>
</dbReference>
<dbReference type="InterPro" id="IPR041854">
    <property type="entry name" value="BFD-like_2Fe2S-bd_dom_sf"/>
</dbReference>
<evidence type="ECO:0000259" key="15">
    <source>
        <dbReference type="Pfam" id="PF18267"/>
    </source>
</evidence>
<feature type="domain" description="NADH-rubredoxin oxidoreductase C-terminal" evidence="15">
    <location>
        <begin position="327"/>
        <end position="391"/>
    </location>
</feature>
<dbReference type="InterPro" id="IPR041575">
    <property type="entry name" value="Rubredoxin_C"/>
</dbReference>
<dbReference type="GO" id="GO:0051536">
    <property type="term" value="F:iron-sulfur cluster binding"/>
    <property type="evidence" value="ECO:0007669"/>
    <property type="project" value="UniProtKB-KW"/>
</dbReference>
<evidence type="ECO:0000313" key="17">
    <source>
        <dbReference type="Proteomes" id="UP000225108"/>
    </source>
</evidence>
<dbReference type="InterPro" id="IPR007419">
    <property type="entry name" value="BFD-like_2Fe2S-bd_dom"/>
</dbReference>
<keyword evidence="6" id="KW-0349">Heme</keyword>
<comment type="pathway">
    <text evidence="4">Nitrogen metabolism; nitrate reduction (assimilation).</text>
</comment>
<keyword evidence="10" id="KW-0560">Oxidoreductase</keyword>
<comment type="cofactor">
    <cofactor evidence="1">
        <name>siroheme</name>
        <dbReference type="ChEBI" id="CHEBI:60052"/>
    </cofactor>
</comment>
<evidence type="ECO:0000256" key="9">
    <source>
        <dbReference type="ARBA" id="ARBA00022827"/>
    </source>
</evidence>
<protein>
    <submittedName>
        <fullName evidence="16">FAD/NAD(P)-binding oxidoreductase</fullName>
    </submittedName>
</protein>
<dbReference type="PANTHER" id="PTHR43809">
    <property type="entry name" value="NITRITE REDUCTASE (NADH) LARGE SUBUNIT"/>
    <property type="match status" value="1"/>
</dbReference>
<sequence length="483" mass="51285">MTKRVVIIGNGMAGARLQEELHRRDPAGEHVTSVVIGDEPGSAYNRILMSNVVAGRITPADTRLRADNWYSERNLQTHTGVRVERVDRDTKTVHCDDGTVHGYDSLVFATGSRAFIPPIDGALAKSGRPIEGVIAFRNLADCESIVSSLREGTRVVVVGGGLLGLEAARGALLRGAQVTVVHPRSFPMEKQMDGAGGAVLTRVLREIGMDVVLGSRVTAVRDDPGTGREVVLTDGSTLGADLVIVTAGIAPNVELATAADLAVERGIKVDDHLRTNDPSIYAIGECAQHRDIVYGLVQPGWEMAETVAQNLLGDQQAAYEGTQQILRLKAHDVDLASMGEVDTDPNDLDAEVLTLSDPHRGRYAKVVVRKDRLVGAVLLGNPEVVGTITQLFDSGAPVPSDRMRLLLGHLIGGATESASPAQMPGDAIICRCNSVSKKNLTDAWRKGARSPMAMADATRATTGCGSCESVVEGLCEWLATADA</sequence>
<dbReference type="Gene3D" id="1.10.10.1100">
    <property type="entry name" value="BFD-like [2Fe-2S]-binding domain"/>
    <property type="match status" value="1"/>
</dbReference>
<evidence type="ECO:0000256" key="6">
    <source>
        <dbReference type="ARBA" id="ARBA00022617"/>
    </source>
</evidence>
<dbReference type="InterPro" id="IPR016156">
    <property type="entry name" value="FAD/NAD-linked_Rdtase_dimer_sf"/>
</dbReference>
<evidence type="ECO:0000256" key="2">
    <source>
        <dbReference type="ARBA" id="ARBA00001966"/>
    </source>
</evidence>
<comment type="cofactor">
    <cofactor evidence="2">
        <name>[4Fe-4S] cluster</name>
        <dbReference type="ChEBI" id="CHEBI:49883"/>
    </cofactor>
</comment>
<evidence type="ECO:0000256" key="3">
    <source>
        <dbReference type="ARBA" id="ARBA00001974"/>
    </source>
</evidence>
<dbReference type="InterPro" id="IPR052034">
    <property type="entry name" value="NasD-like"/>
</dbReference>
<evidence type="ECO:0000256" key="11">
    <source>
        <dbReference type="ARBA" id="ARBA00023004"/>
    </source>
</evidence>
<dbReference type="SUPFAM" id="SSF51905">
    <property type="entry name" value="FAD/NAD(P)-binding domain"/>
    <property type="match status" value="1"/>
</dbReference>
<organism evidence="16 17">
    <name type="scientific">Williamsia marianensis</name>
    <dbReference type="NCBI Taxonomy" id="85044"/>
    <lineage>
        <taxon>Bacteria</taxon>
        <taxon>Bacillati</taxon>
        <taxon>Actinomycetota</taxon>
        <taxon>Actinomycetes</taxon>
        <taxon>Mycobacteriales</taxon>
        <taxon>Nocardiaceae</taxon>
        <taxon>Williamsia</taxon>
    </lineage>
</organism>
<dbReference type="AlphaFoldDB" id="A0A2G3PIS5"/>
<evidence type="ECO:0000256" key="1">
    <source>
        <dbReference type="ARBA" id="ARBA00001929"/>
    </source>
</evidence>
<evidence type="ECO:0000256" key="5">
    <source>
        <dbReference type="ARBA" id="ARBA00010429"/>
    </source>
</evidence>
<dbReference type="PRINTS" id="PR00368">
    <property type="entry name" value="FADPNR"/>
</dbReference>
<reference evidence="16 17" key="1">
    <citation type="submission" date="2017-10" db="EMBL/GenBank/DDBJ databases">
        <title>The draft genome sequence of Williamsia sp. BULT 1.1 isolated from the semi-arid grassland soils from South Africa.</title>
        <authorList>
            <person name="Kabwe M.H."/>
            <person name="Govender N."/>
            <person name="Mutseka Lunga P."/>
            <person name="Vikram S."/>
            <person name="Makhalanyane T.P."/>
        </authorList>
    </citation>
    <scope>NUCLEOTIDE SEQUENCE [LARGE SCALE GENOMIC DNA]</scope>
    <source>
        <strain evidence="16 17">BULT 1.1</strain>
    </source>
</reference>
<accession>A0A2G3PIS5</accession>
<evidence type="ECO:0000256" key="4">
    <source>
        <dbReference type="ARBA" id="ARBA00005096"/>
    </source>
</evidence>
<comment type="similarity">
    <text evidence="5">Belongs to the nitrite and sulfite reductase 4Fe-4S domain family.</text>
</comment>
<dbReference type="Proteomes" id="UP000225108">
    <property type="component" value="Unassembled WGS sequence"/>
</dbReference>
<gene>
    <name evidence="16" type="ORF">CSW57_18375</name>
</gene>
<evidence type="ECO:0000256" key="12">
    <source>
        <dbReference type="ARBA" id="ARBA00023014"/>
    </source>
</evidence>
<dbReference type="PRINTS" id="PR00411">
    <property type="entry name" value="PNDRDTASEI"/>
</dbReference>
<evidence type="ECO:0000256" key="7">
    <source>
        <dbReference type="ARBA" id="ARBA00022630"/>
    </source>
</evidence>
<dbReference type="PANTHER" id="PTHR43809:SF1">
    <property type="entry name" value="NITRITE REDUCTASE (NADH) LARGE SUBUNIT"/>
    <property type="match status" value="1"/>
</dbReference>
<evidence type="ECO:0000256" key="10">
    <source>
        <dbReference type="ARBA" id="ARBA00023002"/>
    </source>
</evidence>
<keyword evidence="8" id="KW-0479">Metal-binding</keyword>
<comment type="caution">
    <text evidence="16">The sequence shown here is derived from an EMBL/GenBank/DDBJ whole genome shotgun (WGS) entry which is preliminary data.</text>
</comment>
<keyword evidence="11" id="KW-0408">Iron</keyword>
<dbReference type="Pfam" id="PF04324">
    <property type="entry name" value="Fer2_BFD"/>
    <property type="match status" value="1"/>
</dbReference>
<dbReference type="EMBL" id="PEBD01000010">
    <property type="protein sequence ID" value="PHV65695.1"/>
    <property type="molecule type" value="Genomic_DNA"/>
</dbReference>
<dbReference type="InterPro" id="IPR023753">
    <property type="entry name" value="FAD/NAD-binding_dom"/>
</dbReference>
<dbReference type="RefSeq" id="WP_099384022.1">
    <property type="nucleotide sequence ID" value="NZ_PEBD01000010.1"/>
</dbReference>
<name>A0A2G3PIS5_WILMA</name>
<evidence type="ECO:0000259" key="13">
    <source>
        <dbReference type="Pfam" id="PF04324"/>
    </source>
</evidence>
<dbReference type="InterPro" id="IPR036188">
    <property type="entry name" value="FAD/NAD-bd_sf"/>
</dbReference>
<evidence type="ECO:0000259" key="14">
    <source>
        <dbReference type="Pfam" id="PF07992"/>
    </source>
</evidence>
<feature type="domain" description="BFD-like [2Fe-2S]-binding" evidence="13">
    <location>
        <begin position="428"/>
        <end position="472"/>
    </location>
</feature>
<keyword evidence="7" id="KW-0285">Flavoprotein</keyword>
<evidence type="ECO:0000256" key="8">
    <source>
        <dbReference type="ARBA" id="ARBA00022723"/>
    </source>
</evidence>
<keyword evidence="9" id="KW-0274">FAD</keyword>
<dbReference type="Pfam" id="PF07992">
    <property type="entry name" value="Pyr_redox_2"/>
    <property type="match status" value="1"/>
</dbReference>
<keyword evidence="12" id="KW-0411">Iron-sulfur</keyword>
<feature type="domain" description="FAD/NAD(P)-binding" evidence="14">
    <location>
        <begin position="4"/>
        <end position="291"/>
    </location>
</feature>
<dbReference type="GO" id="GO:0046872">
    <property type="term" value="F:metal ion binding"/>
    <property type="evidence" value="ECO:0007669"/>
    <property type="project" value="UniProtKB-KW"/>
</dbReference>
<dbReference type="Gene3D" id="3.50.50.60">
    <property type="entry name" value="FAD/NAD(P)-binding domain"/>
    <property type="match status" value="2"/>
</dbReference>
<dbReference type="Pfam" id="PF18267">
    <property type="entry name" value="Rubredoxin_C"/>
    <property type="match status" value="1"/>
</dbReference>
<proteinExistence type="inferred from homology"/>
<comment type="cofactor">
    <cofactor evidence="3">
        <name>FAD</name>
        <dbReference type="ChEBI" id="CHEBI:57692"/>
    </cofactor>
</comment>